<feature type="transmembrane region" description="Helical" evidence="9">
    <location>
        <begin position="20"/>
        <end position="37"/>
    </location>
</feature>
<dbReference type="SMART" id="SM00448">
    <property type="entry name" value="REC"/>
    <property type="match status" value="1"/>
</dbReference>
<reference evidence="15 16" key="1">
    <citation type="submission" date="2023-11" db="EMBL/GenBank/DDBJ databases">
        <title>Draft genome of Azohydromonas lata strain H1 (DSM1123), a polyhydroxyalkanoate producer.</title>
        <authorList>
            <person name="Traversa D."/>
            <person name="D'Addabbo P."/>
            <person name="Pazzani C."/>
            <person name="Manzari C."/>
            <person name="Chiara M."/>
            <person name="Scrascia M."/>
        </authorList>
    </citation>
    <scope>NUCLEOTIDE SEQUENCE [LARGE SCALE GENOMIC DNA]</scope>
    <source>
        <strain evidence="15 16">H1</strain>
    </source>
</reference>
<dbReference type="PRINTS" id="PR00344">
    <property type="entry name" value="BCTRLSENSOR"/>
</dbReference>
<dbReference type="InterPro" id="IPR000700">
    <property type="entry name" value="PAS-assoc_C"/>
</dbReference>
<feature type="transmembrane region" description="Helical" evidence="9">
    <location>
        <begin position="57"/>
        <end position="75"/>
    </location>
</feature>
<dbReference type="SMART" id="SM00091">
    <property type="entry name" value="PAS"/>
    <property type="match status" value="3"/>
</dbReference>
<name>A0ABU5IIH2_9BURK</name>
<dbReference type="Pfam" id="PF13426">
    <property type="entry name" value="PAS_9"/>
    <property type="match status" value="1"/>
</dbReference>
<dbReference type="PANTHER" id="PTHR45339">
    <property type="entry name" value="HYBRID SIGNAL TRANSDUCTION HISTIDINE KINASE J"/>
    <property type="match status" value="1"/>
</dbReference>
<dbReference type="InterPro" id="IPR001789">
    <property type="entry name" value="Sig_transdc_resp-reg_receiver"/>
</dbReference>
<dbReference type="EC" id="2.7.13.3" evidence="2"/>
<dbReference type="CDD" id="cd16922">
    <property type="entry name" value="HATPase_EvgS-ArcB-TorS-like"/>
    <property type="match status" value="1"/>
</dbReference>
<evidence type="ECO:0000259" key="12">
    <source>
        <dbReference type="PROSITE" id="PS50112"/>
    </source>
</evidence>
<dbReference type="SMART" id="SM00388">
    <property type="entry name" value="HisKA"/>
    <property type="match status" value="1"/>
</dbReference>
<dbReference type="Pfam" id="PF00512">
    <property type="entry name" value="HisKA"/>
    <property type="match status" value="1"/>
</dbReference>
<dbReference type="InterPro" id="IPR004358">
    <property type="entry name" value="Sig_transdc_His_kin-like_C"/>
</dbReference>
<keyword evidence="7" id="KW-0175">Coiled coil</keyword>
<dbReference type="SUPFAM" id="SSF52172">
    <property type="entry name" value="CheY-like"/>
    <property type="match status" value="1"/>
</dbReference>
<dbReference type="Pfam" id="PF00072">
    <property type="entry name" value="Response_reg"/>
    <property type="match status" value="1"/>
</dbReference>
<dbReference type="NCBIfam" id="TIGR00229">
    <property type="entry name" value="sensory_box"/>
    <property type="match status" value="2"/>
</dbReference>
<evidence type="ECO:0000259" key="13">
    <source>
        <dbReference type="PROSITE" id="PS50113"/>
    </source>
</evidence>
<dbReference type="InterPro" id="IPR000014">
    <property type="entry name" value="PAS"/>
</dbReference>
<evidence type="ECO:0000256" key="9">
    <source>
        <dbReference type="SAM" id="Phobius"/>
    </source>
</evidence>
<proteinExistence type="predicted"/>
<protein>
    <recommendedName>
        <fullName evidence="2">histidine kinase</fullName>
        <ecNumber evidence="2">2.7.13.3</ecNumber>
    </recommendedName>
</protein>
<evidence type="ECO:0000256" key="7">
    <source>
        <dbReference type="SAM" id="Coils"/>
    </source>
</evidence>
<dbReference type="InterPro" id="IPR001610">
    <property type="entry name" value="PAC"/>
</dbReference>
<dbReference type="PROSITE" id="PS50109">
    <property type="entry name" value="HIS_KIN"/>
    <property type="match status" value="1"/>
</dbReference>
<dbReference type="RefSeq" id="WP_322466630.1">
    <property type="nucleotide sequence ID" value="NZ_JAXOJX010000032.1"/>
</dbReference>
<feature type="transmembrane region" description="Helical" evidence="9">
    <location>
        <begin position="96"/>
        <end position="115"/>
    </location>
</feature>
<feature type="domain" description="HPt" evidence="14">
    <location>
        <begin position="1245"/>
        <end position="1343"/>
    </location>
</feature>
<dbReference type="Pfam" id="PF02518">
    <property type="entry name" value="HATPase_c"/>
    <property type="match status" value="1"/>
</dbReference>
<evidence type="ECO:0000313" key="16">
    <source>
        <dbReference type="Proteomes" id="UP001293718"/>
    </source>
</evidence>
<feature type="domain" description="PAS" evidence="12">
    <location>
        <begin position="664"/>
        <end position="734"/>
    </location>
</feature>
<organism evidence="15 16">
    <name type="scientific">Azohydromonas lata</name>
    <dbReference type="NCBI Taxonomy" id="45677"/>
    <lineage>
        <taxon>Bacteria</taxon>
        <taxon>Pseudomonadati</taxon>
        <taxon>Pseudomonadota</taxon>
        <taxon>Betaproteobacteria</taxon>
        <taxon>Burkholderiales</taxon>
        <taxon>Sphaerotilaceae</taxon>
        <taxon>Azohydromonas</taxon>
    </lineage>
</organism>
<evidence type="ECO:0000256" key="6">
    <source>
        <dbReference type="PROSITE-ProRule" id="PRU00169"/>
    </source>
</evidence>
<dbReference type="CDD" id="cd00130">
    <property type="entry name" value="PAS"/>
    <property type="match status" value="2"/>
</dbReference>
<dbReference type="InterPro" id="IPR003661">
    <property type="entry name" value="HisK_dim/P_dom"/>
</dbReference>
<dbReference type="InterPro" id="IPR036641">
    <property type="entry name" value="HPT_dom_sf"/>
</dbReference>
<feature type="modified residue" description="Phosphohistidine" evidence="5">
    <location>
        <position position="1284"/>
    </location>
</feature>
<dbReference type="SUPFAM" id="SSF47226">
    <property type="entry name" value="Histidine-containing phosphotransfer domain, HPT domain"/>
    <property type="match status" value="1"/>
</dbReference>
<feature type="domain" description="PAS" evidence="12">
    <location>
        <begin position="412"/>
        <end position="456"/>
    </location>
</feature>
<dbReference type="SMART" id="SM00086">
    <property type="entry name" value="PAC"/>
    <property type="match status" value="3"/>
</dbReference>
<dbReference type="CDD" id="cd00082">
    <property type="entry name" value="HisKA"/>
    <property type="match status" value="1"/>
</dbReference>
<evidence type="ECO:0000313" key="15">
    <source>
        <dbReference type="EMBL" id="MDZ5458589.1"/>
    </source>
</evidence>
<dbReference type="Gene3D" id="3.30.450.20">
    <property type="entry name" value="PAS domain"/>
    <property type="match status" value="3"/>
</dbReference>
<dbReference type="SUPFAM" id="SSF47384">
    <property type="entry name" value="Homodimeric domain of signal transducing histidine kinase"/>
    <property type="match status" value="1"/>
</dbReference>
<sequence>MNRTTGPTPGEATERARRHALRLALAYGALGSAWIWGSDWLLAQLRLEPDWLLQLSALKGWMFVGVTAVLLYRLVVRSAGPSRSASNTTAPRLLPLLAMTVVVSSITGLVLLSNYEERRKEQVRQIETVAERQAAQLSSWFSYRKSQARFVRSSPVYASHYQRWRNGDTEALQQLLQRVSAMRLAFGHHAVMLYDDSGELLSTESAQPGEDSEGLQAVVQQALASGDILQHTSLDPPTGTPWLDMVVPLVGQGAPAQLAVVLRVDLGDSLLDMLGGWATDTRSGRSLLLRRQGDVLTNQLDGQALPMSTPQLLAGRALAGTLPFGRGAAGTDFRGVPVFGAVRPVDGGDWVLVAQIDQAELRAHSLGNSAWILATGAMALLGTGAAMVLLRERRALNAAHVEREEQAKQLRALSLVRAIAEGSNDAIYAKDLQGRYLLCNGEASRVLGVTPAEVLGTLDSDHMPAAQAAVLRANDAQVVSEGRVRPYDEEYVTAQGVFTYLATKGPLRDEHGQVIGMFGIARDITERKRAELALREANELVQAVTDSVLDHMAVLDRDGIIVKVNAAWARFAQDNGGGGNVLGHSYLALCRAAEGPQAGEAACAAAGIEAVLQGRLPSFSREYPCHSPQRMRWFLMTVTPLNTAAGGAVVVHSDITERWEAQEQLRKLSLAVEQSPMGIAIRDTAGRIEYVNGAFTHITGFERDEAVGRLIHSLQPRRVPALRKRMLWQAMERGEIWSGEFRCQRKNGEHYDELVRAAPIRQADGSITHHLWIVEDVTEKKRTAAELDRHRHRLQELVDERTQQLQQANAELVRARDRADAANEAKSAFLANMSHEIRTPLNAILGLTHLLRRDVVDALQAERLSRIGTAAGHLLQVISDILDLSKIEAGRLELEETGFSLRALLEGSRALVDEAARAKGLRLTVDVQDVPDALLGDPTRVSQALLNLLSNAVKFTERGHIDVHAQLLERGAQGLLLRMSVRDTGKGIAPDKLEHLFGAFVQEDASTTRRFGGTGLGLAITQRLAVMMGGEAGASSEPGVGSEFWFTVRVREGQQDLPPTDVPHVEQEADADTVRWRCGGARVLLAEDDPISQGLSLELLHWAGLEVDLADDGRQAVQAAETGDYALILMDMQMPNMNGLEAARRIRALPRHSATPILAMTAAAFTEDRAACLEAGMNDHVPKPVDPPRLFAALLRWLPMTHPQGAAEAAPPSPADATDQAEAVPSVPAIPGLDASLALRYLGGQATLYRRVLEQFLHHYGARLPLARRALATGDMAGLKSLTHILWGSAEPIGAASLARRARALDRALAEGASAQTLHATGQALLDELEQLLSAIGQALDLARPGAAASAADGGAAEPVAPAPALL</sequence>
<dbReference type="InterPro" id="IPR036097">
    <property type="entry name" value="HisK_dim/P_sf"/>
</dbReference>
<feature type="modified residue" description="4-aspartylphosphate" evidence="6">
    <location>
        <position position="1131"/>
    </location>
</feature>
<evidence type="ECO:0000256" key="4">
    <source>
        <dbReference type="ARBA" id="ARBA00023012"/>
    </source>
</evidence>
<dbReference type="PROSITE" id="PS50894">
    <property type="entry name" value="HPT"/>
    <property type="match status" value="1"/>
</dbReference>
<evidence type="ECO:0000259" key="10">
    <source>
        <dbReference type="PROSITE" id="PS50109"/>
    </source>
</evidence>
<dbReference type="InterPro" id="IPR011006">
    <property type="entry name" value="CheY-like_superfamily"/>
</dbReference>
<dbReference type="InterPro" id="IPR035965">
    <property type="entry name" value="PAS-like_dom_sf"/>
</dbReference>
<feature type="non-terminal residue" evidence="15">
    <location>
        <position position="1367"/>
    </location>
</feature>
<dbReference type="InterPro" id="IPR008207">
    <property type="entry name" value="Sig_transdc_His_kin_Hpt_dom"/>
</dbReference>
<comment type="caution">
    <text evidence="15">The sequence shown here is derived from an EMBL/GenBank/DDBJ whole genome shotgun (WGS) entry which is preliminary data.</text>
</comment>
<dbReference type="Pfam" id="PF08448">
    <property type="entry name" value="PAS_4"/>
    <property type="match status" value="2"/>
</dbReference>
<dbReference type="CDD" id="cd17546">
    <property type="entry name" value="REC_hyHK_CKI1_RcsC-like"/>
    <property type="match status" value="1"/>
</dbReference>
<dbReference type="Gene3D" id="3.40.50.2300">
    <property type="match status" value="1"/>
</dbReference>
<evidence type="ECO:0000259" key="14">
    <source>
        <dbReference type="PROSITE" id="PS50894"/>
    </source>
</evidence>
<keyword evidence="3 6" id="KW-0597">Phosphoprotein</keyword>
<dbReference type="InterPro" id="IPR036890">
    <property type="entry name" value="HATPase_C_sf"/>
</dbReference>
<dbReference type="Gene3D" id="1.20.120.160">
    <property type="entry name" value="HPT domain"/>
    <property type="match status" value="1"/>
</dbReference>
<dbReference type="PROSITE" id="PS50112">
    <property type="entry name" value="PAS"/>
    <property type="match status" value="2"/>
</dbReference>
<evidence type="ECO:0000256" key="1">
    <source>
        <dbReference type="ARBA" id="ARBA00000085"/>
    </source>
</evidence>
<keyword evidence="16" id="KW-1185">Reference proteome</keyword>
<feature type="domain" description="Response regulatory" evidence="11">
    <location>
        <begin position="1082"/>
        <end position="1198"/>
    </location>
</feature>
<feature type="domain" description="Histidine kinase" evidence="10">
    <location>
        <begin position="832"/>
        <end position="1052"/>
    </location>
</feature>
<dbReference type="InterPro" id="IPR003594">
    <property type="entry name" value="HATPase_dom"/>
</dbReference>
<dbReference type="Proteomes" id="UP001293718">
    <property type="component" value="Unassembled WGS sequence"/>
</dbReference>
<keyword evidence="9" id="KW-0812">Transmembrane</keyword>
<dbReference type="SMART" id="SM00387">
    <property type="entry name" value="HATPase_c"/>
    <property type="match status" value="1"/>
</dbReference>
<evidence type="ECO:0000256" key="2">
    <source>
        <dbReference type="ARBA" id="ARBA00012438"/>
    </source>
</evidence>
<evidence type="ECO:0000256" key="3">
    <source>
        <dbReference type="ARBA" id="ARBA00022553"/>
    </source>
</evidence>
<feature type="region of interest" description="Disordered" evidence="8">
    <location>
        <begin position="1204"/>
        <end position="1223"/>
    </location>
</feature>
<dbReference type="PROSITE" id="PS50110">
    <property type="entry name" value="RESPONSE_REGULATORY"/>
    <property type="match status" value="1"/>
</dbReference>
<feature type="domain" description="PAC" evidence="13">
    <location>
        <begin position="737"/>
        <end position="789"/>
    </location>
</feature>
<dbReference type="Gene3D" id="3.30.565.10">
    <property type="entry name" value="Histidine kinase-like ATPase, C-terminal domain"/>
    <property type="match status" value="1"/>
</dbReference>
<evidence type="ECO:0000259" key="11">
    <source>
        <dbReference type="PROSITE" id="PS50110"/>
    </source>
</evidence>
<dbReference type="SUPFAM" id="SSF55785">
    <property type="entry name" value="PYP-like sensor domain (PAS domain)"/>
    <property type="match status" value="3"/>
</dbReference>
<comment type="catalytic activity">
    <reaction evidence="1">
        <text>ATP + protein L-histidine = ADP + protein N-phospho-L-histidine.</text>
        <dbReference type="EC" id="2.7.13.3"/>
    </reaction>
</comment>
<dbReference type="InterPro" id="IPR013656">
    <property type="entry name" value="PAS_4"/>
</dbReference>
<feature type="coiled-coil region" evidence="7">
    <location>
        <begin position="780"/>
        <end position="825"/>
    </location>
</feature>
<dbReference type="PROSITE" id="PS50113">
    <property type="entry name" value="PAC"/>
    <property type="match status" value="2"/>
</dbReference>
<dbReference type="EMBL" id="JAXOJX010000032">
    <property type="protein sequence ID" value="MDZ5458589.1"/>
    <property type="molecule type" value="Genomic_DNA"/>
</dbReference>
<keyword evidence="9" id="KW-0472">Membrane</keyword>
<dbReference type="SUPFAM" id="SSF55874">
    <property type="entry name" value="ATPase domain of HSP90 chaperone/DNA topoisomerase II/histidine kinase"/>
    <property type="match status" value="1"/>
</dbReference>
<evidence type="ECO:0000256" key="5">
    <source>
        <dbReference type="PROSITE-ProRule" id="PRU00110"/>
    </source>
</evidence>
<accession>A0ABU5IIH2</accession>
<feature type="compositionally biased region" description="Low complexity" evidence="8">
    <location>
        <begin position="1204"/>
        <end position="1221"/>
    </location>
</feature>
<dbReference type="Gene3D" id="1.10.287.130">
    <property type="match status" value="1"/>
</dbReference>
<keyword evidence="9" id="KW-1133">Transmembrane helix</keyword>
<dbReference type="InterPro" id="IPR005467">
    <property type="entry name" value="His_kinase_dom"/>
</dbReference>
<feature type="domain" description="PAC" evidence="13">
    <location>
        <begin position="485"/>
        <end position="536"/>
    </location>
</feature>
<evidence type="ECO:0000256" key="8">
    <source>
        <dbReference type="SAM" id="MobiDB-lite"/>
    </source>
</evidence>
<keyword evidence="4" id="KW-0902">Two-component regulatory system</keyword>
<dbReference type="PANTHER" id="PTHR45339:SF5">
    <property type="entry name" value="HISTIDINE KINASE"/>
    <property type="match status" value="1"/>
</dbReference>
<gene>
    <name evidence="15" type="ORF">SM757_18580</name>
</gene>